<accession>A0A0E9Q9D3</accession>
<protein>
    <submittedName>
        <fullName evidence="3">Uncharacterized protein</fullName>
    </submittedName>
</protein>
<evidence type="ECO:0000256" key="1">
    <source>
        <dbReference type="SAM" id="MobiDB-lite"/>
    </source>
</evidence>
<feature type="region of interest" description="Disordered" evidence="1">
    <location>
        <begin position="1"/>
        <end position="21"/>
    </location>
</feature>
<keyword evidence="2" id="KW-0472">Membrane</keyword>
<evidence type="ECO:0000256" key="2">
    <source>
        <dbReference type="SAM" id="Phobius"/>
    </source>
</evidence>
<name>A0A0E9Q9D3_ANGAN</name>
<dbReference type="EMBL" id="GBXM01095238">
    <property type="protein sequence ID" value="JAH13339.1"/>
    <property type="molecule type" value="Transcribed_RNA"/>
</dbReference>
<keyword evidence="2" id="KW-0812">Transmembrane</keyword>
<sequence>MNVRRLFSSASSTTHTPGKHAIGAPHLHMRIASHIGSGMQFRTSGFYVQTLGKIYLSLSPAGMVLMTLLSGLVKAV</sequence>
<proteinExistence type="predicted"/>
<reference evidence="3" key="1">
    <citation type="submission" date="2014-11" db="EMBL/GenBank/DDBJ databases">
        <authorList>
            <person name="Amaro Gonzalez C."/>
        </authorList>
    </citation>
    <scope>NUCLEOTIDE SEQUENCE</scope>
</reference>
<evidence type="ECO:0000313" key="3">
    <source>
        <dbReference type="EMBL" id="JAH13339.1"/>
    </source>
</evidence>
<keyword evidence="2" id="KW-1133">Transmembrane helix</keyword>
<feature type="transmembrane region" description="Helical" evidence="2">
    <location>
        <begin position="54"/>
        <end position="73"/>
    </location>
</feature>
<reference evidence="3" key="2">
    <citation type="journal article" date="2015" name="Fish Shellfish Immunol.">
        <title>Early steps in the European eel (Anguilla anguilla)-Vibrio vulnificus interaction in the gills: Role of the RtxA13 toxin.</title>
        <authorList>
            <person name="Callol A."/>
            <person name="Pajuelo D."/>
            <person name="Ebbesson L."/>
            <person name="Teles M."/>
            <person name="MacKenzie S."/>
            <person name="Amaro C."/>
        </authorList>
    </citation>
    <scope>NUCLEOTIDE SEQUENCE</scope>
</reference>
<dbReference type="AlphaFoldDB" id="A0A0E9Q9D3"/>
<organism evidence="3">
    <name type="scientific">Anguilla anguilla</name>
    <name type="common">European freshwater eel</name>
    <name type="synonym">Muraena anguilla</name>
    <dbReference type="NCBI Taxonomy" id="7936"/>
    <lineage>
        <taxon>Eukaryota</taxon>
        <taxon>Metazoa</taxon>
        <taxon>Chordata</taxon>
        <taxon>Craniata</taxon>
        <taxon>Vertebrata</taxon>
        <taxon>Euteleostomi</taxon>
        <taxon>Actinopterygii</taxon>
        <taxon>Neopterygii</taxon>
        <taxon>Teleostei</taxon>
        <taxon>Anguilliformes</taxon>
        <taxon>Anguillidae</taxon>
        <taxon>Anguilla</taxon>
    </lineage>
</organism>